<protein>
    <submittedName>
        <fullName evidence="1">Uncharacterized protein</fullName>
    </submittedName>
</protein>
<reference evidence="1 2" key="1">
    <citation type="submission" date="2020-08" db="EMBL/GenBank/DDBJ databases">
        <title>Genomic Encyclopedia of Type Strains, Phase IV (KMG-IV): sequencing the most valuable type-strain genomes for metagenomic binning, comparative biology and taxonomic classification.</title>
        <authorList>
            <person name="Goeker M."/>
        </authorList>
    </citation>
    <scope>NUCLEOTIDE SEQUENCE [LARGE SCALE GENOMIC DNA]</scope>
    <source>
        <strain evidence="1 2">DSM 26575</strain>
    </source>
</reference>
<dbReference type="Proteomes" id="UP000582090">
    <property type="component" value="Unassembled WGS sequence"/>
</dbReference>
<evidence type="ECO:0000313" key="2">
    <source>
        <dbReference type="Proteomes" id="UP000582090"/>
    </source>
</evidence>
<dbReference type="RefSeq" id="WP_183901279.1">
    <property type="nucleotide sequence ID" value="NZ_JACIDW010000011.1"/>
</dbReference>
<dbReference type="AlphaFoldDB" id="A0A7W6D040"/>
<sequence>MDVTFFNAAKDVVLEVEVNPKGAAKFESDYALLTGVTPTVGDHYQMQPNKWGRECRVYFNTTEDLSDEFTDIGVYVEEGGRPYRGQWQYRINDREFFWAVVRAGYRLGTN</sequence>
<accession>A0A7W6D040</accession>
<comment type="caution">
    <text evidence="1">The sequence shown here is derived from an EMBL/GenBank/DDBJ whole genome shotgun (WGS) entry which is preliminary data.</text>
</comment>
<proteinExistence type="predicted"/>
<evidence type="ECO:0000313" key="1">
    <source>
        <dbReference type="EMBL" id="MBB3965736.1"/>
    </source>
</evidence>
<name>A0A7W6D040_9HYPH</name>
<organism evidence="1 2">
    <name type="scientific">Rhizobium metallidurans</name>
    <dbReference type="NCBI Taxonomy" id="1265931"/>
    <lineage>
        <taxon>Bacteria</taxon>
        <taxon>Pseudomonadati</taxon>
        <taxon>Pseudomonadota</taxon>
        <taxon>Alphaproteobacteria</taxon>
        <taxon>Hyphomicrobiales</taxon>
        <taxon>Rhizobiaceae</taxon>
        <taxon>Rhizobium/Agrobacterium group</taxon>
        <taxon>Rhizobium</taxon>
    </lineage>
</organism>
<gene>
    <name evidence="1" type="ORF">GGQ67_003411</name>
</gene>
<dbReference type="EMBL" id="JACIDW010000011">
    <property type="protein sequence ID" value="MBB3965736.1"/>
    <property type="molecule type" value="Genomic_DNA"/>
</dbReference>
<keyword evidence="2" id="KW-1185">Reference proteome</keyword>